<dbReference type="EMBL" id="WJEC01007494">
    <property type="protein sequence ID" value="KAF7470369.1"/>
    <property type="molecule type" value="Genomic_DNA"/>
</dbReference>
<protein>
    <submittedName>
        <fullName evidence="3">Uncharacterized protein</fullName>
    </submittedName>
</protein>
<evidence type="ECO:0000313" key="4">
    <source>
        <dbReference type="Proteomes" id="UP000335636"/>
    </source>
</evidence>
<dbReference type="Proteomes" id="UP000335636">
    <property type="component" value="Unassembled WGS sequence"/>
</dbReference>
<dbReference type="Proteomes" id="UP000662637">
    <property type="component" value="Unassembled WGS sequence"/>
</dbReference>
<reference evidence="3 4" key="1">
    <citation type="submission" date="2019-04" db="EMBL/GenBank/DDBJ databases">
        <authorList>
            <person name="Alioto T."/>
            <person name="Alioto T."/>
        </authorList>
    </citation>
    <scope>NUCLEOTIDE SEQUENCE [LARGE SCALE GENOMIC DNA]</scope>
</reference>
<dbReference type="AlphaFoldDB" id="A0A5E4DA41"/>
<organism evidence="3 4">
    <name type="scientific">Marmota monax</name>
    <name type="common">Woodchuck</name>
    <dbReference type="NCBI Taxonomy" id="9995"/>
    <lineage>
        <taxon>Eukaryota</taxon>
        <taxon>Metazoa</taxon>
        <taxon>Chordata</taxon>
        <taxon>Craniata</taxon>
        <taxon>Vertebrata</taxon>
        <taxon>Euteleostomi</taxon>
        <taxon>Mammalia</taxon>
        <taxon>Eutheria</taxon>
        <taxon>Euarchontoglires</taxon>
        <taxon>Glires</taxon>
        <taxon>Rodentia</taxon>
        <taxon>Sciuromorpha</taxon>
        <taxon>Sciuridae</taxon>
        <taxon>Xerinae</taxon>
        <taxon>Marmotini</taxon>
        <taxon>Marmota</taxon>
    </lineage>
</organism>
<keyword evidence="4" id="KW-1185">Reference proteome</keyword>
<feature type="compositionally biased region" description="Gly residues" evidence="1">
    <location>
        <begin position="145"/>
        <end position="155"/>
    </location>
</feature>
<evidence type="ECO:0000313" key="3">
    <source>
        <dbReference type="EMBL" id="VTJ89619.1"/>
    </source>
</evidence>
<dbReference type="EMBL" id="CABDUW010003680">
    <property type="protein sequence ID" value="VTJ89619.1"/>
    <property type="molecule type" value="Genomic_DNA"/>
</dbReference>
<accession>A0A5E4DA41</accession>
<reference evidence="2" key="2">
    <citation type="submission" date="2020-08" db="EMBL/GenBank/DDBJ databases">
        <authorList>
            <person name="Shumante A."/>
            <person name="Zimin A.V."/>
            <person name="Puiu D."/>
            <person name="Salzberg S.L."/>
        </authorList>
    </citation>
    <scope>NUCLEOTIDE SEQUENCE</scope>
    <source>
        <strain evidence="2">WC2-LM</strain>
        <tissue evidence="2">Liver</tissue>
    </source>
</reference>
<feature type="region of interest" description="Disordered" evidence="1">
    <location>
        <begin position="83"/>
        <end position="161"/>
    </location>
</feature>
<proteinExistence type="predicted"/>
<name>A0A5E4DA41_MARMO</name>
<gene>
    <name evidence="2" type="ORF">GHT09_018330</name>
    <name evidence="3" type="ORF">MONAX_5E034863</name>
</gene>
<sequence length="161" mass="16715">MDRVWLRVRDMVRARVRVRFRTSIRIRVSVRVMVKSNVRARIRAIVVKGAAPSVNPDSPPWGLVPCAREEGVAGALRAKFEAGEATSGAPGFSAGGADGGAQRPRPPCAKPHKEAVGPPEFESPRPPQLPGAEGPAVSDGEEGGGEPGAGRGAVGAAGARR</sequence>
<evidence type="ECO:0000256" key="1">
    <source>
        <dbReference type="SAM" id="MobiDB-lite"/>
    </source>
</evidence>
<evidence type="ECO:0000313" key="2">
    <source>
        <dbReference type="EMBL" id="KAF7470369.1"/>
    </source>
</evidence>